<evidence type="ECO:0000313" key="5">
    <source>
        <dbReference type="EMBL" id="QTX10029.1"/>
    </source>
</evidence>
<dbReference type="PANTHER" id="PTHR35936">
    <property type="entry name" value="MEMBRANE-BOUND LYTIC MUREIN TRANSGLYCOSYLASE F"/>
    <property type="match status" value="1"/>
</dbReference>
<dbReference type="PANTHER" id="PTHR35936:SF37">
    <property type="entry name" value="AMINO ACID ABC TRANSPORTER SUBSTRATE-BINDING PROTEIN"/>
    <property type="match status" value="1"/>
</dbReference>
<proteinExistence type="inferred from homology"/>
<accession>A0A8B0SGU8</accession>
<evidence type="ECO:0000259" key="4">
    <source>
        <dbReference type="Pfam" id="PF00497"/>
    </source>
</evidence>
<evidence type="ECO:0000256" key="3">
    <source>
        <dbReference type="SAM" id="SignalP"/>
    </source>
</evidence>
<feature type="domain" description="Solute-binding protein family 3/N-terminal" evidence="4">
    <location>
        <begin position="36"/>
        <end position="254"/>
    </location>
</feature>
<name>A0A8B0SGU8_9GAMM</name>
<protein>
    <submittedName>
        <fullName evidence="5">Transporter substrate-binding domain-containing protein</fullName>
    </submittedName>
</protein>
<evidence type="ECO:0000256" key="1">
    <source>
        <dbReference type="ARBA" id="ARBA00010333"/>
    </source>
</evidence>
<comment type="similarity">
    <text evidence="1">Belongs to the bacterial solute-binding protein 3 family.</text>
</comment>
<keyword evidence="2 3" id="KW-0732">Signal</keyword>
<dbReference type="EMBL" id="CP072748">
    <property type="protein sequence ID" value="QTX10029.1"/>
    <property type="molecule type" value="Genomic_DNA"/>
</dbReference>
<dbReference type="Pfam" id="PF00497">
    <property type="entry name" value="SBP_bac_3"/>
    <property type="match status" value="1"/>
</dbReference>
<evidence type="ECO:0000256" key="2">
    <source>
        <dbReference type="ARBA" id="ARBA00022729"/>
    </source>
</evidence>
<feature type="signal peptide" evidence="3">
    <location>
        <begin position="1"/>
        <end position="22"/>
    </location>
</feature>
<gene>
    <name evidence="5" type="ORF">J1836_015695</name>
</gene>
<feature type="chain" id="PRO_5032374885" evidence="3">
    <location>
        <begin position="23"/>
        <end position="265"/>
    </location>
</feature>
<sequence length="265" mass="29065">MKYLICGYSIVLLSLLSLPAFAESTTPSVADKPSLYIGIPPQRPPYAYLDAQKQAAGILVDAVQATCQYMQTKCEFVSGTPDQLLQDLQAVKLNALLVVDAFIAPEVDKLQLTQPLCKPKPLFIQKADASVRSKPEDFRGANLGVLEGSIFHIYLLDEYSSQARLKAYPFADSAVFDLVFGRLDALFAEEAMIKARITDTSLEGYLHFKVIEADPKTLPATAMVLALREQDTDLFKDINNALQATLKGQNCAQLLATPTTKSTKK</sequence>
<dbReference type="SUPFAM" id="SSF53850">
    <property type="entry name" value="Periplasmic binding protein-like II"/>
    <property type="match status" value="1"/>
</dbReference>
<dbReference type="Gene3D" id="3.40.190.10">
    <property type="entry name" value="Periplasmic binding protein-like II"/>
    <property type="match status" value="2"/>
</dbReference>
<organism evidence="5">
    <name type="scientific">Thiothrix fructosivorans</name>
    <dbReference type="NCBI Taxonomy" id="111770"/>
    <lineage>
        <taxon>Bacteria</taxon>
        <taxon>Pseudomonadati</taxon>
        <taxon>Pseudomonadota</taxon>
        <taxon>Gammaproteobacteria</taxon>
        <taxon>Thiotrichales</taxon>
        <taxon>Thiotrichaceae</taxon>
        <taxon>Thiothrix</taxon>
    </lineage>
</organism>
<dbReference type="InterPro" id="IPR001638">
    <property type="entry name" value="Solute-binding_3/MltF_N"/>
</dbReference>
<dbReference type="AlphaFoldDB" id="A0A8B0SGU8"/>
<dbReference type="RefSeq" id="WP_207252967.1">
    <property type="nucleotide sequence ID" value="NZ_JAFMPM010000008.1"/>
</dbReference>
<reference evidence="5" key="1">
    <citation type="submission" date="2021-04" db="EMBL/GenBank/DDBJ databases">
        <title>Complete Genome and methylome analysis of Thiothrix fructosivorans ATCC 49748.</title>
        <authorList>
            <person name="Fomenkov A."/>
            <person name="Sun L."/>
            <person name="Vincze T."/>
            <person name="Grabovich M.Y."/>
            <person name="Roberts R.J."/>
        </authorList>
    </citation>
    <scope>NUCLEOTIDE SEQUENCE</scope>
    <source>
        <strain evidence="5">ATCC 49748</strain>
    </source>
</reference>